<sequence length="738" mass="83340">MINLLDSTKMKNLHIYIILFLGIFQSVWSQDLIRANDLFEKKYYADAIALYEAALPSNKSSLVVKNLADSYYHTFDLNASARWYRYLISNYGDTVDEQYYFKLNQSLKAIGEYDEAAQVFFDYYTKEGNTALLQQLKEESIYLENVKAIGDRFAIVNSNLNTTTSEFGAMHVGDAIWYTAAHKKSASKTYRWNNQQYLDIYTHPIDQEQLGDSISVSLSNTINTKLHEGSFTVSPNGNNMYFTRNNYNHGKRKTDDQKVSNLKIYSASLVDGEWKNITELSFNSDEYSNEHPALNADGTKLYFSSDRPGGFGSFDIYETSLQTDNTFSTPVNLGSVINTDKKEQFPFISSDNSLYFSSNGHPGFGLLDVFVSKNKNGTFQHPDNLGLPVNSGYDDFSYVLNTDNASGYFASNRPSGKGSDDIYSFSVTKELSIEDCEQFITGIITDRTTTLPLAFAKVTLLNAENEVISTCITKENGAFDFDIVCEASYEVKAEKDGYEGNAKNIRSTKERNTEHDASMDLYSILEKQKTAALALQEKQKAEKLRTEQIAAKKLEAAKKAALLAEKQGIEEAARLTQQRIAEKAKAEKALAKKIEDAIQTENALVKDADRTVIQTEEIHFDYSLWYLRRESRERLQTVIDIMKKNPGMIIEIGTHTDIRGNKGYNKDLSQKRADSAKDFLIKNGIESGRVVSKGYGESKPIVVCATEEACSEEDHEWNRRCEFVVIGWDYIDNSPTKN</sequence>
<comment type="subcellular location">
    <subcellularLocation>
        <location evidence="1">Cell outer membrane</location>
    </subcellularLocation>
</comment>
<keyword evidence="7" id="KW-1185">Reference proteome</keyword>
<evidence type="ECO:0000256" key="3">
    <source>
        <dbReference type="ARBA" id="ARBA00023237"/>
    </source>
</evidence>
<dbReference type="AlphaFoldDB" id="A0A1M6M5Y9"/>
<dbReference type="InterPro" id="IPR036737">
    <property type="entry name" value="OmpA-like_sf"/>
</dbReference>
<dbReference type="OrthoDB" id="9809364at2"/>
<dbReference type="Gene3D" id="3.30.1330.60">
    <property type="entry name" value="OmpA-like domain"/>
    <property type="match status" value="1"/>
</dbReference>
<dbReference type="Gene3D" id="2.60.40.1120">
    <property type="entry name" value="Carboxypeptidase-like, regulatory domain"/>
    <property type="match status" value="1"/>
</dbReference>
<dbReference type="CDD" id="cd07185">
    <property type="entry name" value="OmpA_C-like"/>
    <property type="match status" value="1"/>
</dbReference>
<dbReference type="Pfam" id="PF13620">
    <property type="entry name" value="CarboxypepD_reg"/>
    <property type="match status" value="1"/>
</dbReference>
<dbReference type="InterPro" id="IPR006665">
    <property type="entry name" value="OmpA-like"/>
</dbReference>
<dbReference type="Pfam" id="PF07676">
    <property type="entry name" value="PD40"/>
    <property type="match status" value="3"/>
</dbReference>
<dbReference type="SUPFAM" id="SSF82171">
    <property type="entry name" value="DPP6 N-terminal domain-like"/>
    <property type="match status" value="1"/>
</dbReference>
<dbReference type="SUPFAM" id="SSF48452">
    <property type="entry name" value="TPR-like"/>
    <property type="match status" value="1"/>
</dbReference>
<evidence type="ECO:0000259" key="5">
    <source>
        <dbReference type="PROSITE" id="PS51123"/>
    </source>
</evidence>
<dbReference type="GO" id="GO:0009279">
    <property type="term" value="C:cell outer membrane"/>
    <property type="evidence" value="ECO:0007669"/>
    <property type="project" value="UniProtKB-SubCell"/>
</dbReference>
<dbReference type="PRINTS" id="PR01021">
    <property type="entry name" value="OMPADOMAIN"/>
</dbReference>
<dbReference type="InterPro" id="IPR011659">
    <property type="entry name" value="WD40"/>
</dbReference>
<dbReference type="EMBL" id="FQZX01000001">
    <property type="protein sequence ID" value="SHJ78858.1"/>
    <property type="molecule type" value="Genomic_DNA"/>
</dbReference>
<dbReference type="InterPro" id="IPR011990">
    <property type="entry name" value="TPR-like_helical_dom_sf"/>
</dbReference>
<dbReference type="Gene3D" id="1.25.40.10">
    <property type="entry name" value="Tetratricopeptide repeat domain"/>
    <property type="match status" value="1"/>
</dbReference>
<reference evidence="7" key="1">
    <citation type="submission" date="2016-11" db="EMBL/GenBank/DDBJ databases">
        <authorList>
            <person name="Varghese N."/>
            <person name="Submissions S."/>
        </authorList>
    </citation>
    <scope>NUCLEOTIDE SEQUENCE [LARGE SCALE GENOMIC DNA]</scope>
    <source>
        <strain evidence="7">DSM 16478</strain>
    </source>
</reference>
<gene>
    <name evidence="6" type="ORF">SAMN04488007_1437</name>
</gene>
<proteinExistence type="predicted"/>
<dbReference type="InterPro" id="IPR006690">
    <property type="entry name" value="OMPA-like_CS"/>
</dbReference>
<dbReference type="Pfam" id="PF00691">
    <property type="entry name" value="OmpA"/>
    <property type="match status" value="1"/>
</dbReference>
<accession>A0A1M6M5Y9</accession>
<dbReference type="InterPro" id="IPR050330">
    <property type="entry name" value="Bact_OuterMem_StrucFunc"/>
</dbReference>
<evidence type="ECO:0000313" key="7">
    <source>
        <dbReference type="Proteomes" id="UP000184314"/>
    </source>
</evidence>
<evidence type="ECO:0000256" key="4">
    <source>
        <dbReference type="PROSITE-ProRule" id="PRU00473"/>
    </source>
</evidence>
<dbReference type="PROSITE" id="PS51123">
    <property type="entry name" value="OMPA_2"/>
    <property type="match status" value="1"/>
</dbReference>
<evidence type="ECO:0000256" key="1">
    <source>
        <dbReference type="ARBA" id="ARBA00004442"/>
    </source>
</evidence>
<evidence type="ECO:0000256" key="2">
    <source>
        <dbReference type="ARBA" id="ARBA00023136"/>
    </source>
</evidence>
<dbReference type="SUPFAM" id="SSF49478">
    <property type="entry name" value="Cna protein B-type domain"/>
    <property type="match status" value="1"/>
</dbReference>
<dbReference type="InterPro" id="IPR011042">
    <property type="entry name" value="6-blade_b-propeller_TolB-like"/>
</dbReference>
<dbReference type="Gene3D" id="2.120.10.30">
    <property type="entry name" value="TolB, C-terminal domain"/>
    <property type="match status" value="1"/>
</dbReference>
<dbReference type="SUPFAM" id="SSF103088">
    <property type="entry name" value="OmpA-like"/>
    <property type="match status" value="1"/>
</dbReference>
<dbReference type="STRING" id="228958.SAMN04488007_1437"/>
<keyword evidence="3" id="KW-0998">Cell outer membrane</keyword>
<keyword evidence="2 4" id="KW-0472">Membrane</keyword>
<name>A0A1M6M5Y9_9FLAO</name>
<feature type="domain" description="OmpA-like" evidence="5">
    <location>
        <begin position="607"/>
        <end position="729"/>
    </location>
</feature>
<dbReference type="PANTHER" id="PTHR30329:SF21">
    <property type="entry name" value="LIPOPROTEIN YIAD-RELATED"/>
    <property type="match status" value="1"/>
</dbReference>
<dbReference type="Proteomes" id="UP000184314">
    <property type="component" value="Unassembled WGS sequence"/>
</dbReference>
<evidence type="ECO:0000313" key="6">
    <source>
        <dbReference type="EMBL" id="SHJ78858.1"/>
    </source>
</evidence>
<dbReference type="PANTHER" id="PTHR30329">
    <property type="entry name" value="STATOR ELEMENT OF FLAGELLAR MOTOR COMPLEX"/>
    <property type="match status" value="1"/>
</dbReference>
<protein>
    <submittedName>
        <fullName evidence="6">WD40-like Beta Propeller Repeat</fullName>
    </submittedName>
</protein>
<organism evidence="6 7">
    <name type="scientific">Maribacter aquivivus</name>
    <dbReference type="NCBI Taxonomy" id="228958"/>
    <lineage>
        <taxon>Bacteria</taxon>
        <taxon>Pseudomonadati</taxon>
        <taxon>Bacteroidota</taxon>
        <taxon>Flavobacteriia</taxon>
        <taxon>Flavobacteriales</taxon>
        <taxon>Flavobacteriaceae</taxon>
        <taxon>Maribacter</taxon>
    </lineage>
</organism>
<dbReference type="InterPro" id="IPR006664">
    <property type="entry name" value="OMP_bac"/>
</dbReference>
<dbReference type="PROSITE" id="PS01068">
    <property type="entry name" value="OMPA_1"/>
    <property type="match status" value="1"/>
</dbReference>